<dbReference type="STRING" id="391595.RLO149_c044120"/>
<dbReference type="GO" id="GO:0000271">
    <property type="term" value="P:polysaccharide biosynthetic process"/>
    <property type="evidence" value="ECO:0007669"/>
    <property type="project" value="InterPro"/>
</dbReference>
<keyword evidence="3" id="KW-1185">Reference proteome</keyword>
<dbReference type="Gene3D" id="3.40.50.720">
    <property type="entry name" value="NAD(P)-binding Rossmann-like Domain"/>
    <property type="match status" value="1"/>
</dbReference>
<dbReference type="InterPro" id="IPR036220">
    <property type="entry name" value="UDP-Glc/GDP-Man_DH_C_sf"/>
</dbReference>
<reference evidence="2 3" key="1">
    <citation type="journal article" date="2011" name="BMC Genomics">
        <title>Comparative genome analysis and genome-guided physiological analysis of Roseobacter litoralis.</title>
        <authorList>
            <person name="Kalhoefer D."/>
            <person name="Thole S."/>
            <person name="Voget S."/>
            <person name="Lehmann R."/>
            <person name="Liesegang H."/>
            <person name="Wollher A."/>
            <person name="Daniel R."/>
            <person name="Simon M."/>
            <person name="Brinkhoff T."/>
        </authorList>
    </citation>
    <scope>NUCLEOTIDE SEQUENCE [LARGE SCALE GENOMIC DNA]</scope>
    <source>
        <strain evidence="3">ATCC 49566 / DSM 6996 / JCM 21268 / NBRC 15278 / OCh 149</strain>
    </source>
</reference>
<evidence type="ECO:0000313" key="2">
    <source>
        <dbReference type="EMBL" id="AEI96302.1"/>
    </source>
</evidence>
<name>F7ZJ57_ROSLO</name>
<gene>
    <name evidence="2" type="ordered locus">RLO149_c044120</name>
</gene>
<dbReference type="RefSeq" id="WP_013964171.1">
    <property type="nucleotide sequence ID" value="NC_015730.1"/>
</dbReference>
<dbReference type="GO" id="GO:0016616">
    <property type="term" value="F:oxidoreductase activity, acting on the CH-OH group of donors, NAD or NADP as acceptor"/>
    <property type="evidence" value="ECO:0007669"/>
    <property type="project" value="InterPro"/>
</dbReference>
<dbReference type="EMBL" id="CP002623">
    <property type="protein sequence ID" value="AEI96302.1"/>
    <property type="molecule type" value="Genomic_DNA"/>
</dbReference>
<accession>F7ZJ57</accession>
<dbReference type="SMART" id="SM00984">
    <property type="entry name" value="UDPG_MGDP_dh_C"/>
    <property type="match status" value="1"/>
</dbReference>
<dbReference type="PANTHER" id="PTHR43491:SF1">
    <property type="entry name" value="UDP-N-ACETYL-D-MANNOSAMINE DEHYDROGENASE"/>
    <property type="match status" value="1"/>
</dbReference>
<sequence>MINATVPLVLGIAYKRDIDDVRESPSVLVMELLRNWGADISYSDPHVQTFPVMREHSFDLSSVPLSPETLAQQDAVLLLTDHTHFDYEMIAEHASLLIDTRGVYRRLGITLPTA</sequence>
<organism evidence="2 3">
    <name type="scientific">Roseobacter litoralis (strain ATCC 49566 / DSM 6996 / JCM 21268 / NBRC 15278 / OCh 149)</name>
    <dbReference type="NCBI Taxonomy" id="391595"/>
    <lineage>
        <taxon>Bacteria</taxon>
        <taxon>Pseudomonadati</taxon>
        <taxon>Pseudomonadota</taxon>
        <taxon>Alphaproteobacteria</taxon>
        <taxon>Rhodobacterales</taxon>
        <taxon>Roseobacteraceae</taxon>
        <taxon>Roseobacter</taxon>
    </lineage>
</organism>
<evidence type="ECO:0000313" key="3">
    <source>
        <dbReference type="Proteomes" id="UP000001353"/>
    </source>
</evidence>
<dbReference type="AlphaFoldDB" id="F7ZJ57"/>
<evidence type="ECO:0000259" key="1">
    <source>
        <dbReference type="SMART" id="SM00984"/>
    </source>
</evidence>
<proteinExistence type="predicted"/>
<dbReference type="Pfam" id="PF03720">
    <property type="entry name" value="UDPG_MGDP_dh_C"/>
    <property type="match status" value="1"/>
</dbReference>
<dbReference type="InterPro" id="IPR028359">
    <property type="entry name" value="UDP_ManNAc/GlcNAc_DH"/>
</dbReference>
<dbReference type="Proteomes" id="UP000001353">
    <property type="component" value="Chromosome"/>
</dbReference>
<dbReference type="InterPro" id="IPR014027">
    <property type="entry name" value="UDP-Glc/GDP-Man_DH_C"/>
</dbReference>
<protein>
    <submittedName>
        <fullName evidence="2">UDP-binding protein</fullName>
    </submittedName>
</protein>
<feature type="domain" description="UDP-glucose/GDP-mannose dehydrogenase C-terminal" evidence="1">
    <location>
        <begin position="8"/>
        <end position="106"/>
    </location>
</feature>
<dbReference type="GO" id="GO:0051287">
    <property type="term" value="F:NAD binding"/>
    <property type="evidence" value="ECO:0007669"/>
    <property type="project" value="InterPro"/>
</dbReference>
<dbReference type="HOGENOM" id="CLU_2119284_0_0_5"/>
<dbReference type="GO" id="GO:0016628">
    <property type="term" value="F:oxidoreductase activity, acting on the CH-CH group of donors, NAD or NADP as acceptor"/>
    <property type="evidence" value="ECO:0007669"/>
    <property type="project" value="InterPro"/>
</dbReference>
<dbReference type="PANTHER" id="PTHR43491">
    <property type="entry name" value="UDP-N-ACETYL-D-MANNOSAMINE DEHYDROGENASE"/>
    <property type="match status" value="1"/>
</dbReference>
<dbReference type="eggNOG" id="COG0677">
    <property type="taxonomic scope" value="Bacteria"/>
</dbReference>
<dbReference type="KEGG" id="rli:RLO149_c044120"/>
<dbReference type="SUPFAM" id="SSF52413">
    <property type="entry name" value="UDP-glucose/GDP-mannose dehydrogenase C-terminal domain"/>
    <property type="match status" value="1"/>
</dbReference>